<comment type="function">
    <text evidence="10">IGPS catalyzes the conversion of PRFAR and glutamine to IGP, AICAR and glutamate. The HisH subunit catalyzes the hydrolysis of glutamine to glutamate and ammonia as part of the synthesis of IGP and AICAR. The resulting ammonia molecule is channeled to the active site of HisF.</text>
</comment>
<feature type="active site" description="Nucleophile" evidence="10 11">
    <location>
        <position position="79"/>
    </location>
</feature>
<gene>
    <name evidence="10 13" type="primary">hisH</name>
    <name evidence="13" type="ORF">NARC_180060</name>
</gene>
<evidence type="ECO:0000256" key="5">
    <source>
        <dbReference type="ARBA" id="ARBA00022962"/>
    </source>
</evidence>
<dbReference type="PROSITE" id="PS51273">
    <property type="entry name" value="GATASE_TYPE_1"/>
    <property type="match status" value="1"/>
</dbReference>
<sequence length="205" mass="22842">MVKISIFDYGAGNIFSLQSSLQRNGAQVSIINDFEESAEVDGIVLPGVGNFDPAIISINKCKTGFSRFMEKNIPVLGICLGMEMLFEKSEEGQLAGLDIIEGEVLSLPKNLVKIPHIGWNSLEITNKKSKLFEGIPNKSWVYFVHSYYTTPKNSDIITSRSNYGVHIPASIEINSIYCTQFHPEKSSTIGEKMIKNFINICKRSK</sequence>
<proteinExistence type="inferred from homology"/>
<dbReference type="EC" id="3.5.1.2" evidence="10"/>
<evidence type="ECO:0000256" key="8">
    <source>
        <dbReference type="ARBA" id="ARBA00047838"/>
    </source>
</evidence>
<feature type="domain" description="Glutamine amidotransferase" evidence="12">
    <location>
        <begin position="6"/>
        <end position="198"/>
    </location>
</feature>
<keyword evidence="7 10" id="KW-0456">Lyase</keyword>
<dbReference type="OrthoDB" id="33401at2157"/>
<dbReference type="PANTHER" id="PTHR42701">
    <property type="entry name" value="IMIDAZOLE GLYCEROL PHOSPHATE SYNTHASE SUBUNIT HISH"/>
    <property type="match status" value="1"/>
</dbReference>
<dbReference type="InterPro" id="IPR029062">
    <property type="entry name" value="Class_I_gatase-like"/>
</dbReference>
<evidence type="ECO:0000256" key="10">
    <source>
        <dbReference type="HAMAP-Rule" id="MF_00278"/>
    </source>
</evidence>
<dbReference type="NCBIfam" id="TIGR01855">
    <property type="entry name" value="IMP_synth_hisH"/>
    <property type="match status" value="1"/>
</dbReference>
<comment type="caution">
    <text evidence="13">The sequence shown here is derived from an EMBL/GenBank/DDBJ whole genome shotgun (WGS) entry which is preliminary data.</text>
</comment>
<protein>
    <recommendedName>
        <fullName evidence="10">Imidazole glycerol phosphate synthase subunit HisH</fullName>
        <ecNumber evidence="10">4.3.2.10</ecNumber>
    </recommendedName>
    <alternativeName>
        <fullName evidence="10">IGP synthase glutaminase subunit</fullName>
        <ecNumber evidence="10">3.5.1.2</ecNumber>
    </alternativeName>
    <alternativeName>
        <fullName evidence="10">IGP synthase subunit HisH</fullName>
    </alternativeName>
    <alternativeName>
        <fullName evidence="10">ImGP synthase subunit HisH</fullName>
        <shortName evidence="10">IGPS subunit HisH</shortName>
    </alternativeName>
</protein>
<name>A0A557SRM9_9ARCH</name>
<evidence type="ECO:0000256" key="1">
    <source>
        <dbReference type="ARBA" id="ARBA00005091"/>
    </source>
</evidence>
<keyword evidence="3 10" id="KW-0028">Amino-acid biosynthesis</keyword>
<keyword evidence="10" id="KW-0963">Cytoplasm</keyword>
<keyword evidence="5 10" id="KW-0315">Glutamine amidotransferase</keyword>
<dbReference type="GO" id="GO:0005737">
    <property type="term" value="C:cytoplasm"/>
    <property type="evidence" value="ECO:0007669"/>
    <property type="project" value="UniProtKB-SubCell"/>
</dbReference>
<dbReference type="InterPro" id="IPR017926">
    <property type="entry name" value="GATASE"/>
</dbReference>
<keyword evidence="13" id="KW-0808">Transferase</keyword>
<dbReference type="Pfam" id="PF00117">
    <property type="entry name" value="GATase"/>
    <property type="match status" value="1"/>
</dbReference>
<accession>A0A557SRM9</accession>
<dbReference type="SUPFAM" id="SSF52317">
    <property type="entry name" value="Class I glutamine amidotransferase-like"/>
    <property type="match status" value="1"/>
</dbReference>
<evidence type="ECO:0000256" key="3">
    <source>
        <dbReference type="ARBA" id="ARBA00022605"/>
    </source>
</evidence>
<dbReference type="Gene3D" id="3.40.50.880">
    <property type="match status" value="1"/>
</dbReference>
<comment type="subcellular location">
    <subcellularLocation>
        <location evidence="10">Cytoplasm</location>
    </subcellularLocation>
</comment>
<keyword evidence="6 10" id="KW-0368">Histidine biosynthesis</keyword>
<dbReference type="CDD" id="cd01748">
    <property type="entry name" value="GATase1_IGP_Synthase"/>
    <property type="match status" value="1"/>
</dbReference>
<dbReference type="HAMAP" id="MF_00278">
    <property type="entry name" value="HisH"/>
    <property type="match status" value="1"/>
</dbReference>
<evidence type="ECO:0000313" key="13">
    <source>
        <dbReference type="EMBL" id="TVP39249.1"/>
    </source>
</evidence>
<comment type="catalytic activity">
    <reaction evidence="8 10">
        <text>5-[(5-phospho-1-deoxy-D-ribulos-1-ylimino)methylamino]-1-(5-phospho-beta-D-ribosyl)imidazole-4-carboxamide + L-glutamine = D-erythro-1-(imidazol-4-yl)glycerol 3-phosphate + 5-amino-1-(5-phospho-beta-D-ribosyl)imidazole-4-carboxamide + L-glutamate + H(+)</text>
        <dbReference type="Rhea" id="RHEA:24793"/>
        <dbReference type="ChEBI" id="CHEBI:15378"/>
        <dbReference type="ChEBI" id="CHEBI:29985"/>
        <dbReference type="ChEBI" id="CHEBI:58278"/>
        <dbReference type="ChEBI" id="CHEBI:58359"/>
        <dbReference type="ChEBI" id="CHEBI:58475"/>
        <dbReference type="ChEBI" id="CHEBI:58525"/>
        <dbReference type="EC" id="4.3.2.10"/>
    </reaction>
</comment>
<dbReference type="RefSeq" id="WP_144734356.1">
    <property type="nucleotide sequence ID" value="NZ_ML675592.1"/>
</dbReference>
<dbReference type="GO" id="GO:0004359">
    <property type="term" value="F:glutaminase activity"/>
    <property type="evidence" value="ECO:0007669"/>
    <property type="project" value="UniProtKB-EC"/>
</dbReference>
<keyword evidence="4 10" id="KW-0378">Hydrolase</keyword>
<dbReference type="AlphaFoldDB" id="A0A557SRM9"/>
<evidence type="ECO:0000259" key="12">
    <source>
        <dbReference type="Pfam" id="PF00117"/>
    </source>
</evidence>
<dbReference type="UniPathway" id="UPA00031">
    <property type="reaction ID" value="UER00010"/>
</dbReference>
<evidence type="ECO:0000256" key="4">
    <source>
        <dbReference type="ARBA" id="ARBA00022801"/>
    </source>
</evidence>
<feature type="active site" evidence="10 11">
    <location>
        <position position="182"/>
    </location>
</feature>
<evidence type="ECO:0000256" key="7">
    <source>
        <dbReference type="ARBA" id="ARBA00023239"/>
    </source>
</evidence>
<dbReference type="GO" id="GO:0000107">
    <property type="term" value="F:imidazoleglycerol-phosphate synthase activity"/>
    <property type="evidence" value="ECO:0007669"/>
    <property type="project" value="UniProtKB-UniRule"/>
</dbReference>
<feature type="active site" evidence="10 11">
    <location>
        <position position="184"/>
    </location>
</feature>
<keyword evidence="13" id="KW-0328">Glycosyltransferase</keyword>
<evidence type="ECO:0000313" key="14">
    <source>
        <dbReference type="Proteomes" id="UP000315289"/>
    </source>
</evidence>
<comment type="pathway">
    <text evidence="1 10">Amino-acid biosynthesis; L-histidine biosynthesis; L-histidine from 5-phospho-alpha-D-ribose 1-diphosphate: step 5/9.</text>
</comment>
<dbReference type="EC" id="4.3.2.10" evidence="10"/>
<dbReference type="InterPro" id="IPR010139">
    <property type="entry name" value="Imidazole-glycPsynth_HisH"/>
</dbReference>
<evidence type="ECO:0000256" key="9">
    <source>
        <dbReference type="ARBA" id="ARBA00049534"/>
    </source>
</evidence>
<reference evidence="13 14" key="1">
    <citation type="journal article" date="2019" name="Front. Microbiol.">
        <title>Ammonia Oxidation by the Arctic Terrestrial Thaumarchaeote Candidatus Nitrosocosmicus arcticus Is Stimulated by Increasing Temperatures.</title>
        <authorList>
            <person name="Alves R.J.E."/>
            <person name="Kerou M."/>
            <person name="Zappe A."/>
            <person name="Bittner R."/>
            <person name="Abby S.S."/>
            <person name="Schmidt H.A."/>
            <person name="Pfeifer K."/>
            <person name="Schleper C."/>
        </authorList>
    </citation>
    <scope>NUCLEOTIDE SEQUENCE [LARGE SCALE GENOMIC DNA]</scope>
    <source>
        <strain evidence="13 14">Kfb</strain>
    </source>
</reference>
<evidence type="ECO:0000256" key="6">
    <source>
        <dbReference type="ARBA" id="ARBA00023102"/>
    </source>
</evidence>
<keyword evidence="14" id="KW-1185">Reference proteome</keyword>
<dbReference type="PIRSF" id="PIRSF000495">
    <property type="entry name" value="Amidotransf_hisH"/>
    <property type="match status" value="1"/>
</dbReference>
<comment type="subunit">
    <text evidence="2 10">Heterodimer of HisH and HisF.</text>
</comment>
<dbReference type="GO" id="GO:0016829">
    <property type="term" value="F:lyase activity"/>
    <property type="evidence" value="ECO:0007669"/>
    <property type="project" value="UniProtKB-KW"/>
</dbReference>
<comment type="catalytic activity">
    <reaction evidence="9 10">
        <text>L-glutamine + H2O = L-glutamate + NH4(+)</text>
        <dbReference type="Rhea" id="RHEA:15889"/>
        <dbReference type="ChEBI" id="CHEBI:15377"/>
        <dbReference type="ChEBI" id="CHEBI:28938"/>
        <dbReference type="ChEBI" id="CHEBI:29985"/>
        <dbReference type="ChEBI" id="CHEBI:58359"/>
        <dbReference type="EC" id="3.5.1.2"/>
    </reaction>
</comment>
<evidence type="ECO:0000256" key="11">
    <source>
        <dbReference type="PIRSR" id="PIRSR000495-1"/>
    </source>
</evidence>
<dbReference type="PANTHER" id="PTHR42701:SF1">
    <property type="entry name" value="IMIDAZOLE GLYCEROL PHOSPHATE SYNTHASE SUBUNIT HISH"/>
    <property type="match status" value="1"/>
</dbReference>
<dbReference type="GO" id="GO:0000105">
    <property type="term" value="P:L-histidine biosynthetic process"/>
    <property type="evidence" value="ECO:0007669"/>
    <property type="project" value="UniProtKB-UniRule"/>
</dbReference>
<dbReference type="Proteomes" id="UP000315289">
    <property type="component" value="Unassembled WGS sequence"/>
</dbReference>
<dbReference type="EMBL" id="VOAH01000018">
    <property type="protein sequence ID" value="TVP39249.1"/>
    <property type="molecule type" value="Genomic_DNA"/>
</dbReference>
<evidence type="ECO:0000256" key="2">
    <source>
        <dbReference type="ARBA" id="ARBA00011152"/>
    </source>
</evidence>
<organism evidence="13 14">
    <name type="scientific">Candidatus Nitrosocosmicus arcticus</name>
    <dbReference type="NCBI Taxonomy" id="2035267"/>
    <lineage>
        <taxon>Archaea</taxon>
        <taxon>Nitrososphaerota</taxon>
        <taxon>Nitrososphaeria</taxon>
        <taxon>Nitrososphaerales</taxon>
        <taxon>Nitrososphaeraceae</taxon>
        <taxon>Candidatus Nitrosocosmicus</taxon>
    </lineage>
</organism>